<dbReference type="Proteomes" id="UP000771749">
    <property type="component" value="Unassembled WGS sequence"/>
</dbReference>
<dbReference type="GO" id="GO:0016747">
    <property type="term" value="F:acyltransferase activity, transferring groups other than amino-acyl groups"/>
    <property type="evidence" value="ECO:0007669"/>
    <property type="project" value="InterPro"/>
</dbReference>
<dbReference type="Pfam" id="PF13302">
    <property type="entry name" value="Acetyltransf_3"/>
    <property type="match status" value="1"/>
</dbReference>
<dbReference type="EMBL" id="JADIMJ010000054">
    <property type="protein sequence ID" value="MBO8453787.1"/>
    <property type="molecule type" value="Genomic_DNA"/>
</dbReference>
<evidence type="ECO:0000313" key="2">
    <source>
        <dbReference type="EMBL" id="MBO8453787.1"/>
    </source>
</evidence>
<accession>A0A940IGA0</accession>
<dbReference type="InterPro" id="IPR016181">
    <property type="entry name" value="Acyl_CoA_acyltransferase"/>
</dbReference>
<dbReference type="InterPro" id="IPR000182">
    <property type="entry name" value="GNAT_dom"/>
</dbReference>
<comment type="caution">
    <text evidence="2">The sequence shown here is derived from an EMBL/GenBank/DDBJ whole genome shotgun (WGS) entry which is preliminary data.</text>
</comment>
<reference evidence="2" key="1">
    <citation type="submission" date="2020-10" db="EMBL/GenBank/DDBJ databases">
        <authorList>
            <person name="Gilroy R."/>
        </authorList>
    </citation>
    <scope>NUCLEOTIDE SEQUENCE</scope>
    <source>
        <strain evidence="2">F1-3629</strain>
    </source>
</reference>
<sequence length="190" mass="21496">MEKQSYQLVTERLVLRAWRESDAGILYEYARNPEIGPAAGWPPHTSVEDSQNVIRTIFSAPETYAVVLKSTGESVGSIGIMSGEASHVSGIREDEAEIGYWIGRPYWGQGLIPEAVRCLLHRCFENLGMAAVWCCHYDGNTKSRRVMDKCGFRFHHTEEGNVSPLGDVRTEHFLRLTKEEWEANIVSHKE</sequence>
<evidence type="ECO:0000313" key="3">
    <source>
        <dbReference type="Proteomes" id="UP000771749"/>
    </source>
</evidence>
<feature type="domain" description="N-acetyltransferase" evidence="1">
    <location>
        <begin position="13"/>
        <end position="175"/>
    </location>
</feature>
<organism evidence="2 3">
    <name type="scientific">Candidatus Cryptobacteroides gallistercoris</name>
    <dbReference type="NCBI Taxonomy" id="2840765"/>
    <lineage>
        <taxon>Bacteria</taxon>
        <taxon>Pseudomonadati</taxon>
        <taxon>Bacteroidota</taxon>
        <taxon>Bacteroidia</taxon>
        <taxon>Bacteroidales</taxon>
        <taxon>Candidatus Cryptobacteroides</taxon>
    </lineage>
</organism>
<dbReference type="PANTHER" id="PTHR43792">
    <property type="entry name" value="GNAT FAMILY, PUTATIVE (AFU_ORTHOLOGUE AFUA_3G00765)-RELATED-RELATED"/>
    <property type="match status" value="1"/>
</dbReference>
<reference evidence="2" key="2">
    <citation type="journal article" date="2021" name="PeerJ">
        <title>Extensive microbial diversity within the chicken gut microbiome revealed by metagenomics and culture.</title>
        <authorList>
            <person name="Gilroy R."/>
            <person name="Ravi A."/>
            <person name="Getino M."/>
            <person name="Pursley I."/>
            <person name="Horton D.L."/>
            <person name="Alikhan N.F."/>
            <person name="Baker D."/>
            <person name="Gharbi K."/>
            <person name="Hall N."/>
            <person name="Watson M."/>
            <person name="Adriaenssens E.M."/>
            <person name="Foster-Nyarko E."/>
            <person name="Jarju S."/>
            <person name="Secka A."/>
            <person name="Antonio M."/>
            <person name="Oren A."/>
            <person name="Chaudhuri R.R."/>
            <person name="La Ragione R."/>
            <person name="Hildebrand F."/>
            <person name="Pallen M.J."/>
        </authorList>
    </citation>
    <scope>NUCLEOTIDE SEQUENCE</scope>
    <source>
        <strain evidence="2">F1-3629</strain>
    </source>
</reference>
<dbReference type="InterPro" id="IPR051531">
    <property type="entry name" value="N-acetyltransferase"/>
</dbReference>
<evidence type="ECO:0000259" key="1">
    <source>
        <dbReference type="PROSITE" id="PS51186"/>
    </source>
</evidence>
<dbReference type="PROSITE" id="PS51186">
    <property type="entry name" value="GNAT"/>
    <property type="match status" value="1"/>
</dbReference>
<protein>
    <submittedName>
        <fullName evidence="2">GNAT family N-acetyltransferase</fullName>
    </submittedName>
</protein>
<dbReference type="AlphaFoldDB" id="A0A940IGA0"/>
<dbReference type="SUPFAM" id="SSF55729">
    <property type="entry name" value="Acyl-CoA N-acyltransferases (Nat)"/>
    <property type="match status" value="1"/>
</dbReference>
<proteinExistence type="predicted"/>
<dbReference type="Gene3D" id="3.40.630.30">
    <property type="match status" value="1"/>
</dbReference>
<name>A0A940IGA0_9BACT</name>
<gene>
    <name evidence="2" type="ORF">IAC07_03565</name>
</gene>